<dbReference type="EMBL" id="CP026520">
    <property type="protein sequence ID" value="QAV19906.1"/>
    <property type="molecule type" value="Genomic_DNA"/>
</dbReference>
<keyword evidence="2 7" id="KW-0813">Transport</keyword>
<name>A0A410WZM3_9BACL</name>
<feature type="transmembrane region" description="Helical" evidence="7">
    <location>
        <begin position="12"/>
        <end position="31"/>
    </location>
</feature>
<feature type="transmembrane region" description="Helical" evidence="7">
    <location>
        <begin position="165"/>
        <end position="193"/>
    </location>
</feature>
<gene>
    <name evidence="9" type="ORF">M5X16_13415</name>
    <name evidence="10" type="ORF">PC41400_20490</name>
</gene>
<dbReference type="OrthoDB" id="9785836at2"/>
<dbReference type="AlphaFoldDB" id="A0A410WZM3"/>
<dbReference type="KEGG" id="pchi:PC41400_20490"/>
<dbReference type="GO" id="GO:0055085">
    <property type="term" value="P:transmembrane transport"/>
    <property type="evidence" value="ECO:0007669"/>
    <property type="project" value="InterPro"/>
</dbReference>
<evidence type="ECO:0000256" key="5">
    <source>
        <dbReference type="ARBA" id="ARBA00022989"/>
    </source>
</evidence>
<dbReference type="Proteomes" id="UP000288943">
    <property type="component" value="Chromosome"/>
</dbReference>
<keyword evidence="12" id="KW-1185">Reference proteome</keyword>
<dbReference type="PANTHER" id="PTHR43227:SF11">
    <property type="entry name" value="BLL4140 PROTEIN"/>
    <property type="match status" value="1"/>
</dbReference>
<dbReference type="Gene3D" id="1.10.3720.10">
    <property type="entry name" value="MetI-like"/>
    <property type="match status" value="1"/>
</dbReference>
<evidence type="ECO:0000313" key="11">
    <source>
        <dbReference type="Proteomes" id="UP000288943"/>
    </source>
</evidence>
<sequence>MPGIVKSLVRNRAFLLLVLPGAIWFIIFAYLPMFGTIVAFKDFRIHPDGFFASVFNSEWVGLKNFEFLFSTNDAFIITRNTILYNLALIFLGLVCAVGFAIVMNELLNKRLTKVYQTAMFMPYFLSWVIISYFVLIFLNMEKGVFNQLLVYFGADPVNWYSEPKYWPYILIFMGIWKNIGYGSVVYLAAIAGIDRSYYEAAMIDGASKWKQIKYITLPQLKPLMIILTVLALGGIFRSDFGLFFQVTKNSGALYPVTDVIDTFVYRGLTVMGDTGMSTATGLYQSVVGLILVLTANYAVRKIEKEYAVF</sequence>
<dbReference type="Pfam" id="PF00528">
    <property type="entry name" value="BPD_transp_1"/>
    <property type="match status" value="1"/>
</dbReference>
<comment type="similarity">
    <text evidence="7">Belongs to the binding-protein-dependent transport system permease family.</text>
</comment>
<feature type="transmembrane region" description="Helical" evidence="7">
    <location>
        <begin position="214"/>
        <end position="236"/>
    </location>
</feature>
<dbReference type="InterPro" id="IPR050809">
    <property type="entry name" value="UgpAE/MalFG_permease"/>
</dbReference>
<dbReference type="InterPro" id="IPR035906">
    <property type="entry name" value="MetI-like_sf"/>
</dbReference>
<feature type="transmembrane region" description="Helical" evidence="7">
    <location>
        <begin position="281"/>
        <end position="299"/>
    </location>
</feature>
<reference evidence="9 12" key="2">
    <citation type="submission" date="2022-05" db="EMBL/GenBank/DDBJ databases">
        <title>Genome Sequencing of Bee-Associated Microbes.</title>
        <authorList>
            <person name="Dunlap C."/>
        </authorList>
    </citation>
    <scope>NUCLEOTIDE SEQUENCE [LARGE SCALE GENOMIC DNA]</scope>
    <source>
        <strain evidence="9 12">NRRL B-23120</strain>
    </source>
</reference>
<keyword evidence="4 7" id="KW-0812">Transmembrane</keyword>
<dbReference type="SUPFAM" id="SSF161098">
    <property type="entry name" value="MetI-like"/>
    <property type="match status" value="1"/>
</dbReference>
<dbReference type="GeneID" id="95377174"/>
<accession>A0A410WZM3</accession>
<keyword evidence="3" id="KW-1003">Cell membrane</keyword>
<comment type="subcellular location">
    <subcellularLocation>
        <location evidence="1 7">Cell membrane</location>
        <topology evidence="1 7">Multi-pass membrane protein</topology>
    </subcellularLocation>
</comment>
<reference evidence="10 11" key="1">
    <citation type="submission" date="2018-01" db="EMBL/GenBank/DDBJ databases">
        <title>The whole genome sequencing and assembly of Paenibacillus chitinolyticus KCCM 41400 strain.</title>
        <authorList>
            <person name="Kim J.-Y."/>
            <person name="Park M.-K."/>
            <person name="Lee Y.-J."/>
            <person name="Yi H."/>
            <person name="Bahn Y.-S."/>
            <person name="Kim J.F."/>
            <person name="Lee D.-W."/>
        </authorList>
    </citation>
    <scope>NUCLEOTIDE SEQUENCE [LARGE SCALE GENOMIC DNA]</scope>
    <source>
        <strain evidence="10 11">KCCM 41400</strain>
    </source>
</reference>
<dbReference type="PANTHER" id="PTHR43227">
    <property type="entry name" value="BLL4140 PROTEIN"/>
    <property type="match status" value="1"/>
</dbReference>
<proteinExistence type="inferred from homology"/>
<evidence type="ECO:0000256" key="6">
    <source>
        <dbReference type="ARBA" id="ARBA00023136"/>
    </source>
</evidence>
<evidence type="ECO:0000256" key="3">
    <source>
        <dbReference type="ARBA" id="ARBA00022475"/>
    </source>
</evidence>
<dbReference type="InterPro" id="IPR000515">
    <property type="entry name" value="MetI-like"/>
</dbReference>
<evidence type="ECO:0000259" key="8">
    <source>
        <dbReference type="PROSITE" id="PS50928"/>
    </source>
</evidence>
<dbReference type="CDD" id="cd06261">
    <property type="entry name" value="TM_PBP2"/>
    <property type="match status" value="1"/>
</dbReference>
<dbReference type="GO" id="GO:0005886">
    <property type="term" value="C:plasma membrane"/>
    <property type="evidence" value="ECO:0007669"/>
    <property type="project" value="UniProtKB-SubCell"/>
</dbReference>
<evidence type="ECO:0000256" key="1">
    <source>
        <dbReference type="ARBA" id="ARBA00004651"/>
    </source>
</evidence>
<evidence type="ECO:0000256" key="7">
    <source>
        <dbReference type="RuleBase" id="RU363032"/>
    </source>
</evidence>
<dbReference type="Proteomes" id="UP001527202">
    <property type="component" value="Unassembled WGS sequence"/>
</dbReference>
<keyword evidence="5 7" id="KW-1133">Transmembrane helix</keyword>
<feature type="transmembrane region" description="Helical" evidence="7">
    <location>
        <begin position="82"/>
        <end position="102"/>
    </location>
</feature>
<dbReference type="RefSeq" id="WP_042227309.1">
    <property type="nucleotide sequence ID" value="NZ_CP026520.1"/>
</dbReference>
<protein>
    <submittedName>
        <fullName evidence="10">Sugar ABC transporter permease</fullName>
    </submittedName>
</protein>
<dbReference type="PROSITE" id="PS50928">
    <property type="entry name" value="ABC_TM1"/>
    <property type="match status" value="1"/>
</dbReference>
<dbReference type="EMBL" id="JAMDMJ010000015">
    <property type="protein sequence ID" value="MCY9596774.1"/>
    <property type="molecule type" value="Genomic_DNA"/>
</dbReference>
<evidence type="ECO:0000313" key="10">
    <source>
        <dbReference type="EMBL" id="QAV19906.1"/>
    </source>
</evidence>
<evidence type="ECO:0000256" key="2">
    <source>
        <dbReference type="ARBA" id="ARBA00022448"/>
    </source>
</evidence>
<evidence type="ECO:0000256" key="4">
    <source>
        <dbReference type="ARBA" id="ARBA00022692"/>
    </source>
</evidence>
<feature type="domain" description="ABC transmembrane type-1" evidence="8">
    <location>
        <begin position="78"/>
        <end position="295"/>
    </location>
</feature>
<organism evidence="10 11">
    <name type="scientific">Paenibacillus chitinolyticus</name>
    <dbReference type="NCBI Taxonomy" id="79263"/>
    <lineage>
        <taxon>Bacteria</taxon>
        <taxon>Bacillati</taxon>
        <taxon>Bacillota</taxon>
        <taxon>Bacilli</taxon>
        <taxon>Bacillales</taxon>
        <taxon>Paenibacillaceae</taxon>
        <taxon>Paenibacillus</taxon>
    </lineage>
</organism>
<keyword evidence="6 7" id="KW-0472">Membrane</keyword>
<feature type="transmembrane region" description="Helical" evidence="7">
    <location>
        <begin position="114"/>
        <end position="138"/>
    </location>
</feature>
<evidence type="ECO:0000313" key="9">
    <source>
        <dbReference type="EMBL" id="MCY9596774.1"/>
    </source>
</evidence>
<evidence type="ECO:0000313" key="12">
    <source>
        <dbReference type="Proteomes" id="UP001527202"/>
    </source>
</evidence>